<dbReference type="PROSITE" id="PS51304">
    <property type="entry name" value="GALECTIN"/>
    <property type="match status" value="1"/>
</dbReference>
<dbReference type="Gene3D" id="2.40.50.140">
    <property type="entry name" value="Nucleic acid-binding proteins"/>
    <property type="match status" value="3"/>
</dbReference>
<dbReference type="GO" id="GO:0030246">
    <property type="term" value="F:carbohydrate binding"/>
    <property type="evidence" value="ECO:0007669"/>
    <property type="project" value="InterPro"/>
</dbReference>
<feature type="domain" description="S1 motif" evidence="4">
    <location>
        <begin position="116"/>
        <end position="180"/>
    </location>
</feature>
<dbReference type="RefSeq" id="WP_017710948.1">
    <property type="nucleotide sequence ID" value="NZ_KB235933.1"/>
</dbReference>
<dbReference type="STRING" id="317619.GCA_000332315_00260"/>
<keyword evidence="2 6" id="KW-0689">Ribosomal protein</keyword>
<gene>
    <name evidence="6" type="ORF">PROH_07610</name>
</gene>
<dbReference type="AlphaFoldDB" id="A0A0M2PYI2"/>
<sequence>MNAESKSVSFSAEDFEKALAAHDYEFQKGQTVTGVIVDHATDGTYIDIGGKSSAFLPRREAGLKTVVDLSARFPLGEEREFLIIQDQNADGQVTLSVRQLELKHIWDSLEEQQTSKTVFQVKVTGTNRGGVMVDVDGLRGFIPRSHLHDKEGMESLKGQVITAALLEVSRDRNKVVLSQRLASQSEQFAQLEVGQLVTGHVMSLKPFGIFVDFEGGTGLLHINQISNKFVKDLSTFFSPGQPIKAVIADLDEGRGRIALSTKYLENHPGEILENLQEVMDSAESRLERAKKKLGL</sequence>
<dbReference type="GO" id="GO:1990904">
    <property type="term" value="C:ribonucleoprotein complex"/>
    <property type="evidence" value="ECO:0007669"/>
    <property type="project" value="UniProtKB-KW"/>
</dbReference>
<dbReference type="InterPro" id="IPR003029">
    <property type="entry name" value="S1_domain"/>
</dbReference>
<evidence type="ECO:0000259" key="5">
    <source>
        <dbReference type="PROSITE" id="PS51304"/>
    </source>
</evidence>
<dbReference type="PANTHER" id="PTHR10724:SF7">
    <property type="entry name" value="SMALL RIBOSOMAL SUBUNIT PROTEIN BS1C"/>
    <property type="match status" value="1"/>
</dbReference>
<dbReference type="SMART" id="SM00316">
    <property type="entry name" value="S1"/>
    <property type="match status" value="3"/>
</dbReference>
<evidence type="ECO:0000259" key="4">
    <source>
        <dbReference type="PROSITE" id="PS50126"/>
    </source>
</evidence>
<name>A0A0M2PYI2_PROHO</name>
<dbReference type="InterPro" id="IPR012340">
    <property type="entry name" value="NA-bd_OB-fold"/>
</dbReference>
<dbReference type="GO" id="GO:0003729">
    <property type="term" value="F:mRNA binding"/>
    <property type="evidence" value="ECO:0007669"/>
    <property type="project" value="TreeGrafter"/>
</dbReference>
<comment type="caution">
    <text evidence="6">The sequence shown here is derived from an EMBL/GenBank/DDBJ whole genome shotgun (WGS) entry which is preliminary data.</text>
</comment>
<dbReference type="eggNOG" id="COG0539">
    <property type="taxonomic scope" value="Bacteria"/>
</dbReference>
<evidence type="ECO:0000256" key="2">
    <source>
        <dbReference type="ARBA" id="ARBA00022980"/>
    </source>
</evidence>
<proteinExistence type="inferred from homology"/>
<dbReference type="Proteomes" id="UP000034681">
    <property type="component" value="Unassembled WGS sequence"/>
</dbReference>
<dbReference type="GO" id="GO:0003735">
    <property type="term" value="F:structural constituent of ribosome"/>
    <property type="evidence" value="ECO:0007669"/>
    <property type="project" value="TreeGrafter"/>
</dbReference>
<dbReference type="Pfam" id="PF00575">
    <property type="entry name" value="S1"/>
    <property type="match status" value="2"/>
</dbReference>
<feature type="domain" description="S1 motif" evidence="4">
    <location>
        <begin position="194"/>
        <end position="262"/>
    </location>
</feature>
<feature type="domain" description="S1 motif" evidence="4">
    <location>
        <begin position="29"/>
        <end position="98"/>
    </location>
</feature>
<dbReference type="SUPFAM" id="SSF50249">
    <property type="entry name" value="Nucleic acid-binding proteins"/>
    <property type="match status" value="3"/>
</dbReference>
<dbReference type="GO" id="GO:0006412">
    <property type="term" value="P:translation"/>
    <property type="evidence" value="ECO:0007669"/>
    <property type="project" value="TreeGrafter"/>
</dbReference>
<dbReference type="GO" id="GO:0005840">
    <property type="term" value="C:ribosome"/>
    <property type="evidence" value="ECO:0007669"/>
    <property type="project" value="UniProtKB-KW"/>
</dbReference>
<accession>A0A0M2PYI2</accession>
<dbReference type="CDD" id="cd04465">
    <property type="entry name" value="S1_RPS1_repeat_ec2_hs2"/>
    <property type="match status" value="1"/>
</dbReference>
<dbReference type="InterPro" id="IPR050437">
    <property type="entry name" value="Ribos_protein_bS1-like"/>
</dbReference>
<dbReference type="InterPro" id="IPR001079">
    <property type="entry name" value="Galectin_CRD"/>
</dbReference>
<dbReference type="OrthoDB" id="9804077at2"/>
<evidence type="ECO:0000256" key="1">
    <source>
        <dbReference type="ARBA" id="ARBA00006767"/>
    </source>
</evidence>
<evidence type="ECO:0000313" key="7">
    <source>
        <dbReference type="Proteomes" id="UP000034681"/>
    </source>
</evidence>
<dbReference type="PROSITE" id="PS50126">
    <property type="entry name" value="S1"/>
    <property type="match status" value="3"/>
</dbReference>
<keyword evidence="7" id="KW-1185">Reference proteome</keyword>
<reference evidence="6" key="1">
    <citation type="submission" date="2012-04" db="EMBL/GenBank/DDBJ databases">
        <authorList>
            <person name="Borisov I.G."/>
            <person name="Ivanikova N.V."/>
            <person name="Pinevich A.V."/>
        </authorList>
    </citation>
    <scope>NUCLEOTIDE SEQUENCE</scope>
    <source>
        <strain evidence="6">CALU 1027</strain>
    </source>
</reference>
<comment type="similarity">
    <text evidence="1">Belongs to the bacterial ribosomal protein bS1 family.</text>
</comment>
<dbReference type="PANTHER" id="PTHR10724">
    <property type="entry name" value="30S RIBOSOMAL PROTEIN S1"/>
    <property type="match status" value="1"/>
</dbReference>
<protein>
    <submittedName>
        <fullName evidence="6">30S ribosomal protein S1</fullName>
    </submittedName>
</protein>
<evidence type="ECO:0000313" key="6">
    <source>
        <dbReference type="EMBL" id="KKI99738.1"/>
    </source>
</evidence>
<feature type="domain" description="Galectin" evidence="5">
    <location>
        <begin position="1"/>
        <end position="103"/>
    </location>
</feature>
<organism evidence="6 7">
    <name type="scientific">Prochlorothrix hollandica PCC 9006 = CALU 1027</name>
    <dbReference type="NCBI Taxonomy" id="317619"/>
    <lineage>
        <taxon>Bacteria</taxon>
        <taxon>Bacillati</taxon>
        <taxon>Cyanobacteriota</taxon>
        <taxon>Cyanophyceae</taxon>
        <taxon>Prochlorotrichales</taxon>
        <taxon>Prochlorotrichaceae</taxon>
        <taxon>Prochlorothrix</taxon>
    </lineage>
</organism>
<dbReference type="EMBL" id="AJTX02000004">
    <property type="protein sequence ID" value="KKI99738.1"/>
    <property type="molecule type" value="Genomic_DNA"/>
</dbReference>
<keyword evidence="3" id="KW-0687">Ribonucleoprotein</keyword>
<evidence type="ECO:0000256" key="3">
    <source>
        <dbReference type="ARBA" id="ARBA00023274"/>
    </source>
</evidence>